<comment type="function">
    <text evidence="3">Involved in pre-mRNA splicing.</text>
</comment>
<dbReference type="Pfam" id="PF02731">
    <property type="entry name" value="SKIP_SNW"/>
    <property type="match status" value="1"/>
</dbReference>
<feature type="region of interest" description="Disordered" evidence="4">
    <location>
        <begin position="183"/>
        <end position="267"/>
    </location>
</feature>
<proteinExistence type="inferred from homology"/>
<protein>
    <recommendedName>
        <fullName evidence="2 3">Pre-mRNA-processing protein 45</fullName>
    </recommendedName>
</protein>
<comment type="subcellular location">
    <subcellularLocation>
        <location evidence="3">Nucleus</location>
    </subcellularLocation>
</comment>
<feature type="region of interest" description="Disordered" evidence="4">
    <location>
        <begin position="357"/>
        <end position="389"/>
    </location>
</feature>
<evidence type="ECO:0000256" key="4">
    <source>
        <dbReference type="SAM" id="MobiDB-lite"/>
    </source>
</evidence>
<dbReference type="PANTHER" id="PTHR12096">
    <property type="entry name" value="NUCLEAR PROTEIN SKIP-RELATED"/>
    <property type="match status" value="1"/>
</dbReference>
<keyword evidence="3" id="KW-0539">Nucleus</keyword>
<dbReference type="InterPro" id="IPR004015">
    <property type="entry name" value="SKI-int_prot_SKIP_SNW-dom"/>
</dbReference>
<comment type="subunit">
    <text evidence="3">Associated with the spliceosome.</text>
</comment>
<keyword evidence="7" id="KW-1185">Reference proteome</keyword>
<evidence type="ECO:0000313" key="6">
    <source>
        <dbReference type="EMBL" id="KAG0690392.1"/>
    </source>
</evidence>
<feature type="compositionally biased region" description="Basic and acidic residues" evidence="4">
    <location>
        <begin position="253"/>
        <end position="267"/>
    </location>
</feature>
<keyword evidence="3" id="KW-0508">mRNA splicing</keyword>
<name>A0A9P7BFC7_9ASCO</name>
<comment type="similarity">
    <text evidence="1 3">Belongs to the SNW family.</text>
</comment>
<evidence type="ECO:0000313" key="7">
    <source>
        <dbReference type="Proteomes" id="UP000697127"/>
    </source>
</evidence>
<feature type="compositionally biased region" description="Basic and acidic residues" evidence="4">
    <location>
        <begin position="184"/>
        <end position="231"/>
    </location>
</feature>
<accession>A0A9P7BFC7</accession>
<keyword evidence="3" id="KW-0507">mRNA processing</keyword>
<comment type="caution">
    <text evidence="6">The sequence shown here is derived from an EMBL/GenBank/DDBJ whole genome shotgun (WGS) entry which is preliminary data.</text>
</comment>
<feature type="compositionally biased region" description="Basic and acidic residues" evidence="4">
    <location>
        <begin position="377"/>
        <end position="389"/>
    </location>
</feature>
<feature type="domain" description="SKI-interacting protein SKIP SNW" evidence="5">
    <location>
        <begin position="56"/>
        <end position="227"/>
    </location>
</feature>
<feature type="compositionally biased region" description="Polar residues" evidence="4">
    <location>
        <begin position="232"/>
        <end position="252"/>
    </location>
</feature>
<dbReference type="GO" id="GO:0000398">
    <property type="term" value="P:mRNA splicing, via spliceosome"/>
    <property type="evidence" value="ECO:0007669"/>
    <property type="project" value="InterPro"/>
</dbReference>
<dbReference type="AlphaFoldDB" id="A0A9P7BFC7"/>
<evidence type="ECO:0000256" key="1">
    <source>
        <dbReference type="ARBA" id="ARBA00010197"/>
    </source>
</evidence>
<evidence type="ECO:0000256" key="3">
    <source>
        <dbReference type="RuleBase" id="RU367140"/>
    </source>
</evidence>
<dbReference type="InterPro" id="IPR017862">
    <property type="entry name" value="SKI-int_prot_SKIP"/>
</dbReference>
<evidence type="ECO:0000259" key="5">
    <source>
        <dbReference type="Pfam" id="PF02731"/>
    </source>
</evidence>
<dbReference type="EMBL" id="PUHW01000033">
    <property type="protein sequence ID" value="KAG0690392.1"/>
    <property type="molecule type" value="Genomic_DNA"/>
</dbReference>
<sequence length="389" mass="44408">MSDRNLQLYEYDERNELSKTAFETKSALDKIVSHKLHNDKVTTLSSQSKNNDTTFVRYKSSQLANLSNTDENVVLRPRERIIKITDEKVDPMLPNAFRIRKAPPGPEVDGIVPVMHDETNTEKLTRADQKKWQIGPSVSNWKNTKGFIIGIENRLQNTSTTNKMSDEDIEKSTKRFTSLSDALKNAEQKAKQDLKARASWRKREETREISETQQRLEKLAEEARASRKLEKISTTTASSDPTLQEVSAPSSEQLDKLQRRAERRRRAEEELKLDKISTKQKVRKLAREQGRDVSERVVLGVSEALKKKHNAGVYDSELYLRTSTSTATSNKEDLYDKPLFSQDAALKDVYRSRNISGGYKGLGSKDNTDNHSSSVKFIKDSESNEEHKD</sequence>
<reference evidence="6" key="1">
    <citation type="submission" date="2020-11" db="EMBL/GenBank/DDBJ databases">
        <title>Kefir isolates.</title>
        <authorList>
            <person name="Marcisauskas S."/>
            <person name="Kim Y."/>
            <person name="Blasche S."/>
        </authorList>
    </citation>
    <scope>NUCLEOTIDE SEQUENCE</scope>
    <source>
        <strain evidence="6">Olga-1</strain>
    </source>
</reference>
<organism evidence="6 7">
    <name type="scientific">Pichia californica</name>
    <dbReference type="NCBI Taxonomy" id="460514"/>
    <lineage>
        <taxon>Eukaryota</taxon>
        <taxon>Fungi</taxon>
        <taxon>Dikarya</taxon>
        <taxon>Ascomycota</taxon>
        <taxon>Saccharomycotina</taxon>
        <taxon>Pichiomycetes</taxon>
        <taxon>Pichiales</taxon>
        <taxon>Pichiaceae</taxon>
        <taxon>Pichia</taxon>
    </lineage>
</organism>
<dbReference type="Proteomes" id="UP000697127">
    <property type="component" value="Unassembled WGS sequence"/>
</dbReference>
<dbReference type="GO" id="GO:0005681">
    <property type="term" value="C:spliceosomal complex"/>
    <property type="evidence" value="ECO:0007669"/>
    <property type="project" value="UniProtKB-UniRule"/>
</dbReference>
<gene>
    <name evidence="6" type="primary">PRP45</name>
    <name evidence="6" type="ORF">C6P40_002995</name>
</gene>
<keyword evidence="3" id="KW-0747">Spliceosome</keyword>
<evidence type="ECO:0000256" key="2">
    <source>
        <dbReference type="ARBA" id="ARBA00022160"/>
    </source>
</evidence>